<gene>
    <name evidence="13" type="ORF">ABG768_027857</name>
</gene>
<keyword evidence="14" id="KW-1185">Reference proteome</keyword>
<dbReference type="PROSITE" id="PS50068">
    <property type="entry name" value="LDLRA_2"/>
    <property type="match status" value="1"/>
</dbReference>
<feature type="disulfide bond" evidence="6">
    <location>
        <begin position="165"/>
        <end position="183"/>
    </location>
</feature>
<evidence type="ECO:0000259" key="12">
    <source>
        <dbReference type="PROSITE" id="PS50287"/>
    </source>
</evidence>
<dbReference type="Pfam" id="PF15494">
    <property type="entry name" value="SRCR_2"/>
    <property type="match status" value="1"/>
</dbReference>
<dbReference type="InterPro" id="IPR023415">
    <property type="entry name" value="LDLR_class-A_CS"/>
</dbReference>
<evidence type="ECO:0000256" key="2">
    <source>
        <dbReference type="ARBA" id="ARBA00022801"/>
    </source>
</evidence>
<feature type="region of interest" description="Disordered" evidence="9">
    <location>
        <begin position="1"/>
        <end position="41"/>
    </location>
</feature>
<reference evidence="13 14" key="1">
    <citation type="submission" date="2024-05" db="EMBL/GenBank/DDBJ databases">
        <title>A high-quality chromosomal-level genome assembly of Topmouth culter (Culter alburnus).</title>
        <authorList>
            <person name="Zhao H."/>
        </authorList>
    </citation>
    <scope>NUCLEOTIDE SEQUENCE [LARGE SCALE GENOMIC DNA]</scope>
    <source>
        <strain evidence="13">CATC2023</strain>
        <tissue evidence="13">Muscle</tissue>
    </source>
</reference>
<dbReference type="SUPFAM" id="SSF56487">
    <property type="entry name" value="SRCR-like"/>
    <property type="match status" value="1"/>
</dbReference>
<feature type="domain" description="SRCR" evidence="12">
    <location>
        <begin position="193"/>
        <end position="292"/>
    </location>
</feature>
<evidence type="ECO:0000256" key="1">
    <source>
        <dbReference type="ARBA" id="ARBA00022670"/>
    </source>
</evidence>
<dbReference type="InterPro" id="IPR018114">
    <property type="entry name" value="TRYPSIN_HIS"/>
</dbReference>
<evidence type="ECO:0000256" key="6">
    <source>
        <dbReference type="PROSITE-ProRule" id="PRU00124"/>
    </source>
</evidence>
<dbReference type="SMART" id="SM00020">
    <property type="entry name" value="Tryp_SPc"/>
    <property type="match status" value="1"/>
</dbReference>
<name>A0AAW2A8L1_CULAL</name>
<keyword evidence="10" id="KW-1133">Transmembrane helix</keyword>
<comment type="caution">
    <text evidence="13">The sequence shown here is derived from an EMBL/GenBank/DDBJ whole genome shotgun (WGS) entry which is preliminary data.</text>
</comment>
<dbReference type="SMART" id="SM00192">
    <property type="entry name" value="LDLa"/>
    <property type="match status" value="1"/>
</dbReference>
<dbReference type="PRINTS" id="PR00722">
    <property type="entry name" value="CHYMOTRYPSIN"/>
</dbReference>
<keyword evidence="2 8" id="KW-0378">Hydrolase</keyword>
<organism evidence="13 14">
    <name type="scientific">Culter alburnus</name>
    <name type="common">Topmouth culter</name>
    <dbReference type="NCBI Taxonomy" id="194366"/>
    <lineage>
        <taxon>Eukaryota</taxon>
        <taxon>Metazoa</taxon>
        <taxon>Chordata</taxon>
        <taxon>Craniata</taxon>
        <taxon>Vertebrata</taxon>
        <taxon>Euteleostomi</taxon>
        <taxon>Actinopterygii</taxon>
        <taxon>Neopterygii</taxon>
        <taxon>Teleostei</taxon>
        <taxon>Ostariophysi</taxon>
        <taxon>Cypriniformes</taxon>
        <taxon>Xenocyprididae</taxon>
        <taxon>Xenocypridinae</taxon>
        <taxon>Culter</taxon>
    </lineage>
</organism>
<comment type="caution">
    <text evidence="7">Lacks conserved residue(s) required for the propagation of feature annotation.</text>
</comment>
<dbReference type="InterPro" id="IPR009003">
    <property type="entry name" value="Peptidase_S1_PA"/>
</dbReference>
<dbReference type="FunFam" id="2.40.10.10:FF:000003">
    <property type="entry name" value="Transmembrane serine protease 3"/>
    <property type="match status" value="1"/>
</dbReference>
<feature type="domain" description="Peptidase S1" evidence="11">
    <location>
        <begin position="304"/>
        <end position="535"/>
    </location>
</feature>
<dbReference type="InterPro" id="IPR036055">
    <property type="entry name" value="LDL_receptor-like_sf"/>
</dbReference>
<proteinExistence type="predicted"/>
<dbReference type="SMART" id="SM00202">
    <property type="entry name" value="SR"/>
    <property type="match status" value="1"/>
</dbReference>
<evidence type="ECO:0000256" key="7">
    <source>
        <dbReference type="PROSITE-ProRule" id="PRU00196"/>
    </source>
</evidence>
<dbReference type="PANTHER" id="PTHR24252">
    <property type="entry name" value="ACROSIN-RELATED"/>
    <property type="match status" value="1"/>
</dbReference>
<evidence type="ECO:0000259" key="11">
    <source>
        <dbReference type="PROSITE" id="PS50240"/>
    </source>
</evidence>
<evidence type="ECO:0008006" key="15">
    <source>
        <dbReference type="Google" id="ProtNLM"/>
    </source>
</evidence>
<evidence type="ECO:0000256" key="4">
    <source>
        <dbReference type="ARBA" id="ARBA00023157"/>
    </source>
</evidence>
<feature type="compositionally biased region" description="Low complexity" evidence="9">
    <location>
        <begin position="68"/>
        <end position="82"/>
    </location>
</feature>
<accession>A0AAW2A8L1</accession>
<dbReference type="Pfam" id="PF00089">
    <property type="entry name" value="Trypsin"/>
    <property type="match status" value="1"/>
</dbReference>
<dbReference type="CDD" id="cd00112">
    <property type="entry name" value="LDLa"/>
    <property type="match status" value="1"/>
</dbReference>
<dbReference type="CDD" id="cd00190">
    <property type="entry name" value="Tryp_SPc"/>
    <property type="match status" value="1"/>
</dbReference>
<evidence type="ECO:0000256" key="10">
    <source>
        <dbReference type="SAM" id="Phobius"/>
    </source>
</evidence>
<dbReference type="Proteomes" id="UP001479290">
    <property type="component" value="Unassembled WGS sequence"/>
</dbReference>
<dbReference type="PROSITE" id="PS50287">
    <property type="entry name" value="SRCR_2"/>
    <property type="match status" value="1"/>
</dbReference>
<dbReference type="Gene3D" id="2.40.10.10">
    <property type="entry name" value="Trypsin-like serine proteases"/>
    <property type="match status" value="2"/>
</dbReference>
<dbReference type="Gene3D" id="3.10.250.10">
    <property type="entry name" value="SRCR-like domain"/>
    <property type="match status" value="1"/>
</dbReference>
<dbReference type="InterPro" id="IPR033116">
    <property type="entry name" value="TRYPSIN_SER"/>
</dbReference>
<dbReference type="GO" id="GO:0004252">
    <property type="term" value="F:serine-type endopeptidase activity"/>
    <property type="evidence" value="ECO:0007669"/>
    <property type="project" value="InterPro"/>
</dbReference>
<dbReference type="SUPFAM" id="SSF57424">
    <property type="entry name" value="LDL receptor-like module"/>
    <property type="match status" value="1"/>
</dbReference>
<dbReference type="InterPro" id="IPR001190">
    <property type="entry name" value="SRCR"/>
</dbReference>
<dbReference type="PANTHER" id="PTHR24252:SF27">
    <property type="entry name" value="TRANSMEMBRANE PROTEASE SERINE 3-LIKE"/>
    <property type="match status" value="1"/>
</dbReference>
<keyword evidence="4 6" id="KW-1015">Disulfide bond</keyword>
<dbReference type="Gene3D" id="4.10.400.10">
    <property type="entry name" value="Low-density Lipoprotein Receptor"/>
    <property type="match status" value="1"/>
</dbReference>
<feature type="disulfide bond" evidence="6">
    <location>
        <begin position="177"/>
        <end position="192"/>
    </location>
</feature>
<evidence type="ECO:0000256" key="3">
    <source>
        <dbReference type="ARBA" id="ARBA00022825"/>
    </source>
</evidence>
<dbReference type="PROSITE" id="PS00134">
    <property type="entry name" value="TRYPSIN_HIS"/>
    <property type="match status" value="1"/>
</dbReference>
<keyword evidence="3 8" id="KW-0720">Serine protease</keyword>
<dbReference type="InterPro" id="IPR001254">
    <property type="entry name" value="Trypsin_dom"/>
</dbReference>
<evidence type="ECO:0000313" key="13">
    <source>
        <dbReference type="EMBL" id="KAK9969705.1"/>
    </source>
</evidence>
<dbReference type="InterPro" id="IPR043504">
    <property type="entry name" value="Peptidase_S1_PA_chymotrypsin"/>
</dbReference>
<keyword evidence="10" id="KW-0812">Transmembrane</keyword>
<dbReference type="GO" id="GO:0006508">
    <property type="term" value="P:proteolysis"/>
    <property type="evidence" value="ECO:0007669"/>
    <property type="project" value="UniProtKB-KW"/>
</dbReference>
<dbReference type="PROSITE" id="PS01209">
    <property type="entry name" value="LDLRA_1"/>
    <property type="match status" value="1"/>
</dbReference>
<dbReference type="GO" id="GO:0016020">
    <property type="term" value="C:membrane"/>
    <property type="evidence" value="ECO:0007669"/>
    <property type="project" value="InterPro"/>
</dbReference>
<dbReference type="SUPFAM" id="SSF50494">
    <property type="entry name" value="Trypsin-like serine proteases"/>
    <property type="match status" value="1"/>
</dbReference>
<evidence type="ECO:0000256" key="9">
    <source>
        <dbReference type="SAM" id="MobiDB-lite"/>
    </source>
</evidence>
<dbReference type="PROSITE" id="PS50240">
    <property type="entry name" value="TRYPSIN_DOM"/>
    <property type="match status" value="1"/>
</dbReference>
<keyword evidence="10" id="KW-0472">Membrane</keyword>
<evidence type="ECO:0000256" key="8">
    <source>
        <dbReference type="RuleBase" id="RU363034"/>
    </source>
</evidence>
<dbReference type="InterPro" id="IPR036772">
    <property type="entry name" value="SRCR-like_dom_sf"/>
</dbReference>
<dbReference type="Pfam" id="PF00057">
    <property type="entry name" value="Ldl_recept_a"/>
    <property type="match status" value="1"/>
</dbReference>
<keyword evidence="1 8" id="KW-0645">Protease</keyword>
<dbReference type="PROSITE" id="PS00135">
    <property type="entry name" value="TRYPSIN_SER"/>
    <property type="match status" value="1"/>
</dbReference>
<feature type="transmembrane region" description="Helical" evidence="10">
    <location>
        <begin position="135"/>
        <end position="157"/>
    </location>
</feature>
<dbReference type="InterPro" id="IPR002172">
    <property type="entry name" value="LDrepeatLR_classA_rpt"/>
</dbReference>
<feature type="region of interest" description="Disordered" evidence="9">
    <location>
        <begin position="61"/>
        <end position="109"/>
    </location>
</feature>
<protein>
    <recommendedName>
        <fullName evidence="15">Transmembrane protease serine 3</fullName>
    </recommendedName>
</protein>
<evidence type="ECO:0000256" key="5">
    <source>
        <dbReference type="ARBA" id="ARBA00023180"/>
    </source>
</evidence>
<feature type="compositionally biased region" description="Polar residues" evidence="9">
    <location>
        <begin position="98"/>
        <end position="108"/>
    </location>
</feature>
<dbReference type="InterPro" id="IPR001314">
    <property type="entry name" value="Peptidase_S1A"/>
</dbReference>
<evidence type="ECO:0000313" key="14">
    <source>
        <dbReference type="Proteomes" id="UP001479290"/>
    </source>
</evidence>
<sequence>MADPEELESTAGVDVEADGNGESVPCKDCTQTDGQGAADQIYPEKIEVVSVTEEDIPAMDPPALLKVSPLDSSSASPAPDDSTVNPTFEVTSKDPLTETPSAQPSLSMPVTKVQPFATAEEKTLRGSLFARRMEILIGACVLITLIIVFGIGLGVGMSCAGKFRCGSSGCISMLLQCDGHSDCEHGEDELSCVRLSGKSSVLQVLTNGVWRTVCSDNWDSDLSLSACKQLGYSRFLEAKALPLSSIEQDFQSNLVSISLNHTSSQQAIKIHNVTNFSKSQCSLGKVTTLKCIACGSRPRFNARIVGGNLSVEGQFPWQVSLHLQNVHMCGGSIISSRWILTAAHCVYEYAYPVLWTVYVGLIEQPVSIVQSLAVEKIIFHSRYRPKGLDHDIALMKLVQPLIFNGFVEPICLPNFGEEFADGKMCWISGWGAIFDGGEGSDSMLSARVPLISNKACSHPEVYQGYISPGMICAGYLEGGTDSCQGDSGGPLACEDSSVWKLVGATSWGQGCAEKNKPGVYTRITQSLTWIRLQMEREEMQHPSTISSDY</sequence>
<dbReference type="EMBL" id="JAWDJR010000009">
    <property type="protein sequence ID" value="KAK9969705.1"/>
    <property type="molecule type" value="Genomic_DNA"/>
</dbReference>
<keyword evidence="5" id="KW-0325">Glycoprotein</keyword>
<dbReference type="AlphaFoldDB" id="A0AAW2A8L1"/>